<evidence type="ECO:0000256" key="3">
    <source>
        <dbReference type="ARBA" id="ARBA00044493"/>
    </source>
</evidence>
<evidence type="ECO:0000313" key="7">
    <source>
        <dbReference type="EMBL" id="EGS21513.1"/>
    </source>
</evidence>
<dbReference type="eggNOG" id="KOG4197">
    <property type="taxonomic scope" value="Eukaryota"/>
</dbReference>
<dbReference type="InterPro" id="IPR002885">
    <property type="entry name" value="PPR_rpt"/>
</dbReference>
<keyword evidence="8" id="KW-1185">Reference proteome</keyword>
<organism evidence="8">
    <name type="scientific">Chaetomium thermophilum (strain DSM 1495 / CBS 144.50 / IMI 039719)</name>
    <name type="common">Thermochaetoides thermophila</name>
    <dbReference type="NCBI Taxonomy" id="759272"/>
    <lineage>
        <taxon>Eukaryota</taxon>
        <taxon>Fungi</taxon>
        <taxon>Dikarya</taxon>
        <taxon>Ascomycota</taxon>
        <taxon>Pezizomycotina</taxon>
        <taxon>Sordariomycetes</taxon>
        <taxon>Sordariomycetidae</taxon>
        <taxon>Sordariales</taxon>
        <taxon>Chaetomiaceae</taxon>
        <taxon>Thermochaetoides</taxon>
    </lineage>
</organism>
<comment type="function">
    <text evidence="3">Regulates mitochondrial small subunit maturation by controlling 15S rRNA 5'-end processing. Localizes to the 5' precursor of the 15S rRNA in a position that is subsequently occupied by mS47 in the mature yeast mtSSU. Uses structure and sequence-specific RNA recognition, binding to a single-stranded region of the precursor and specifically recognizing bases -6 to -1. The exchange of Ccm1 for mS47 is coupled to the irreversible removal of precursor rRNA that is accompanied by conformational changes of the mitoribosomal proteins uS5m and mS26. These conformational changes signal completion of 5'-end rRNA processing through protection of the mature 5'-end of the 15S rRNA and stabilization of mS47. The removal of the 5' precursor together with the dissociation of Ccm1 may be catalyzed by the 5'-3' exoribonuclease Pet127. Involved in the specific removal of group I introns in mitochondrial encoded transcripts.</text>
</comment>
<keyword evidence="2" id="KW-0677">Repeat</keyword>
<comment type="subunit">
    <text evidence="4">Binds to mitochondrial small subunit 15S rRNA.</text>
</comment>
<sequence>MLERTAATIEPCSLQRVLPTSRTCLRSRRKLHTAFWHHGAADLEVFDACPVLLRQSPAEPKTYTVAIPPEQGKRFDAMTTSSAFLLDFLYPRGTAAFLRRPYPVLPGRIDPSSSNRRATMRSFTSAPGQTENSPDGQGQMTTDGQQSTQEKEQETAGDGAEAQAAVESRTEDDLEQLFQVGSDKAAEDITEPTPHTQEPNSYVSPELLQKQLMQLQHVAKSEREAAYEQLYQTYMRLDPNIQPQFTTEVLLAISESIRPLDAERICQLFQTCQVSQWTEELVRAAVKSQLLLHKAADAVSIYKTALEERGFGGALDYIATYGLELSMWDMILEAWELYSAVQHKMLHPSLQGSESGSVKQSVEQDARLSEQKDQLNDVRVVPRPDTLEDGVRSEFPSPDASAANQDVASAVESPSPETSTVQDVVTAVQRSNNQPFISTVGYATLATISDFEIKVRKMYQYFERNPSTLHQRTAMLDSFLGHVLRYSMDLFGPSDAVFMLGRAKYPELYELYIIRSAEQERRRLASDLYRKYRQLPQTRVSDAVLRVMIDIFNPHDVRGMELILEDWYRFYGQPEEKAYHKLMAFYAGRGDATTVTRLAEEYGRHYHCEIEKEPKIVTNIMHAHAVRGDVEATRQVMEENTKKSGLEPDIMQWNVLLNAYTKAGDYGGAIELFAQICEEHEPDDYTFGTLMKMAGFRGDLQFTLELFQMARERNIQPTVAMMASLIEAYCQNDRYSEAEQLCISLTRRREISGDYTYLWNALLQHNAKRRDLAAVNRVLENMSSEGIAYNHETYNQLLLALLYCRQSHHAMHLLRAAQREGAFEPTADHFILLMSAFINSGEPHLALKTNELMASMNYPESAFRLTKVIDALGRWQELPKHQQRGADGQAILKKILREFYKAMEREDKGASDTVRSTIGLYSKVLFILTQMREFATVQQIIQLHNTRYPGRSTPETLPLRLLHNIMLADFYEKKYDRVKETWELVFRRAIKRYSPAATLRKPKEEQESNPEPVIYAQRFRLCDPLKTMQRLYLELGDAEGLLKLISRVRAAGFDLDSKNWNYHVQVLARLKRWREAFTVCEKVLMPNWTGWQMVRVFEHAKAQLPLDLRRMGRNPYRPRPITHTLLILAKEYMDLERMMLWSRQAAREFEHINHACPKTVQAVTSMVRTGSELEEKIFSSPGWTPPEQLGEWDEGKEETWEELKARETAEEKRANRLAQKMKRPGSLNGPKAERKRGKKHEGAQKLSDAWTEDGFLNVEGSVLEKNEMLDEEGIVAAIKEKDGSGFWKPTDHIV</sequence>
<feature type="region of interest" description="Disordered" evidence="6">
    <location>
        <begin position="1177"/>
        <end position="1196"/>
    </location>
</feature>
<feature type="compositionally biased region" description="Low complexity" evidence="6">
    <location>
        <begin position="136"/>
        <end position="148"/>
    </location>
</feature>
<dbReference type="EMBL" id="GL988041">
    <property type="protein sequence ID" value="EGS21513.1"/>
    <property type="molecule type" value="Genomic_DNA"/>
</dbReference>
<dbReference type="Proteomes" id="UP000008066">
    <property type="component" value="Unassembled WGS sequence"/>
</dbReference>
<dbReference type="PROSITE" id="PS51375">
    <property type="entry name" value="PPR"/>
    <property type="match status" value="1"/>
</dbReference>
<feature type="region of interest" description="Disordered" evidence="6">
    <location>
        <begin position="1210"/>
        <end position="1245"/>
    </location>
</feature>
<proteinExistence type="inferred from homology"/>
<dbReference type="SMR" id="G0S5V1"/>
<feature type="compositionally biased region" description="Basic and acidic residues" evidence="6">
    <location>
        <begin position="362"/>
        <end position="392"/>
    </location>
</feature>
<dbReference type="NCBIfam" id="TIGR00756">
    <property type="entry name" value="PPR"/>
    <property type="match status" value="1"/>
</dbReference>
<dbReference type="Gene3D" id="1.25.40.10">
    <property type="entry name" value="Tetratricopeptide repeat domain"/>
    <property type="match status" value="2"/>
</dbReference>
<name>G0S5V1_CHATD</name>
<feature type="compositionally biased region" description="Polar residues" evidence="6">
    <location>
        <begin position="350"/>
        <end position="361"/>
    </location>
</feature>
<feature type="compositionally biased region" description="Polar residues" evidence="6">
    <location>
        <begin position="111"/>
        <end position="135"/>
    </location>
</feature>
<dbReference type="Pfam" id="PF13812">
    <property type="entry name" value="PPR_3"/>
    <property type="match status" value="2"/>
</dbReference>
<reference evidence="7 8" key="1">
    <citation type="journal article" date="2011" name="Cell">
        <title>Insight into structure and assembly of the nuclear pore complex by utilizing the genome of a eukaryotic thermophile.</title>
        <authorList>
            <person name="Amlacher S."/>
            <person name="Sarges P."/>
            <person name="Flemming D."/>
            <person name="van Noort V."/>
            <person name="Kunze R."/>
            <person name="Devos D.P."/>
            <person name="Arumugam M."/>
            <person name="Bork P."/>
            <person name="Hurt E."/>
        </authorList>
    </citation>
    <scope>NUCLEOTIDE SEQUENCE [LARGE SCALE GENOMIC DNA]</scope>
    <source>
        <strain evidence="8">DSM 1495 / CBS 144.50 / IMI 039719</strain>
    </source>
</reference>
<dbReference type="PANTHER" id="PTHR47447">
    <property type="entry name" value="OS03G0856100 PROTEIN"/>
    <property type="match status" value="1"/>
</dbReference>
<protein>
    <submittedName>
        <fullName evidence="7">Uncharacterized protein</fullName>
    </submittedName>
</protein>
<comment type="similarity">
    <text evidence="1">Belongs to the CCM1 family.</text>
</comment>
<evidence type="ECO:0000256" key="1">
    <source>
        <dbReference type="ARBA" id="ARBA00006192"/>
    </source>
</evidence>
<gene>
    <name evidence="7" type="ORF">CTHT_0033720</name>
</gene>
<feature type="region of interest" description="Disordered" evidence="6">
    <location>
        <begin position="349"/>
        <end position="418"/>
    </location>
</feature>
<dbReference type="GeneID" id="18257410"/>
<evidence type="ECO:0000256" key="5">
    <source>
        <dbReference type="PROSITE-ProRule" id="PRU00708"/>
    </source>
</evidence>
<dbReference type="Pfam" id="PF01535">
    <property type="entry name" value="PPR"/>
    <property type="match status" value="1"/>
</dbReference>
<accession>G0S5V1</accession>
<feature type="region of interest" description="Disordered" evidence="6">
    <location>
        <begin position="102"/>
        <end position="171"/>
    </location>
</feature>
<dbReference type="STRING" id="759272.G0S5V1"/>
<dbReference type="OMA" id="QLHTGFW"/>
<dbReference type="KEGG" id="cthr:CTHT_0033720"/>
<evidence type="ECO:0000256" key="4">
    <source>
        <dbReference type="ARBA" id="ARBA00044511"/>
    </source>
</evidence>
<dbReference type="OrthoDB" id="185373at2759"/>
<evidence type="ECO:0000256" key="6">
    <source>
        <dbReference type="SAM" id="MobiDB-lite"/>
    </source>
</evidence>
<dbReference type="InterPro" id="IPR011990">
    <property type="entry name" value="TPR-like_helical_dom_sf"/>
</dbReference>
<dbReference type="HOGENOM" id="CLU_003430_0_1_1"/>
<dbReference type="RefSeq" id="XP_006693809.1">
    <property type="nucleotide sequence ID" value="XM_006693746.1"/>
</dbReference>
<evidence type="ECO:0000256" key="2">
    <source>
        <dbReference type="ARBA" id="ARBA00022737"/>
    </source>
</evidence>
<dbReference type="PANTHER" id="PTHR47447:SF17">
    <property type="entry name" value="OS12G0638900 PROTEIN"/>
    <property type="match status" value="1"/>
</dbReference>
<evidence type="ECO:0000313" key="8">
    <source>
        <dbReference type="Proteomes" id="UP000008066"/>
    </source>
</evidence>
<feature type="repeat" description="PPR" evidence="5">
    <location>
        <begin position="649"/>
        <end position="679"/>
    </location>
</feature>